<reference evidence="6 7" key="1">
    <citation type="journal article" date="2015" name="Mol. Biochem. Parasitol.">
        <title>Identification of polymorphic genes for use in assemblage B genotyping assays through comparative genomics of multiple assemblage B Giardia duodenalis isolates.</title>
        <authorList>
            <person name="Wielinga C."/>
            <person name="Thompson R.C."/>
            <person name="Monis P."/>
            <person name="Ryan U."/>
        </authorList>
    </citation>
    <scope>NUCLEOTIDE SEQUENCE [LARGE SCALE GENOMIC DNA]</scope>
    <source>
        <strain evidence="6 7">BAH15c1</strain>
    </source>
</reference>
<dbReference type="GO" id="GO:0005829">
    <property type="term" value="C:cytosol"/>
    <property type="evidence" value="ECO:0007669"/>
    <property type="project" value="TreeGrafter"/>
</dbReference>
<name>A0A132NPA1_GIAIN</name>
<dbReference type="AlphaFoldDB" id="A0A132NPA1"/>
<evidence type="ECO:0000313" key="6">
    <source>
        <dbReference type="EMBL" id="KWX11856.1"/>
    </source>
</evidence>
<dbReference type="InterPro" id="IPR049720">
    <property type="entry name" value="EF1B_bsu/dsu"/>
</dbReference>
<dbReference type="Proteomes" id="UP000070089">
    <property type="component" value="Unassembled WGS sequence"/>
</dbReference>
<evidence type="ECO:0000256" key="3">
    <source>
        <dbReference type="ARBA" id="ARBA00022917"/>
    </source>
</evidence>
<protein>
    <submittedName>
        <fullName evidence="6">Elongation factor 1 beta/ guanine nucleotide exchange domain protein/ translation elongation factor</fullName>
    </submittedName>
</protein>
<dbReference type="InterPro" id="IPR014717">
    <property type="entry name" value="Transl_elong_EF1B/ribsomal_bS6"/>
</dbReference>
<dbReference type="VEuPathDB" id="GiardiaDB:QR46_4195"/>
<dbReference type="GO" id="GO:0005085">
    <property type="term" value="F:guanyl-nucleotide exchange factor activity"/>
    <property type="evidence" value="ECO:0007669"/>
    <property type="project" value="TreeGrafter"/>
</dbReference>
<dbReference type="PANTHER" id="PTHR11595">
    <property type="entry name" value="EF-HAND AND COILED-COIL DOMAIN-CONTAINING FAMILY MEMBER"/>
    <property type="match status" value="1"/>
</dbReference>
<dbReference type="SUPFAM" id="SSF54984">
    <property type="entry name" value="eEF-1beta-like"/>
    <property type="match status" value="1"/>
</dbReference>
<evidence type="ECO:0000256" key="4">
    <source>
        <dbReference type="SAM" id="MobiDB-lite"/>
    </source>
</evidence>
<dbReference type="Pfam" id="PF00736">
    <property type="entry name" value="EF1_GNE"/>
    <property type="match status" value="1"/>
</dbReference>
<comment type="similarity">
    <text evidence="1">Belongs to the EF-1-beta/EF-1-delta family.</text>
</comment>
<dbReference type="OrthoDB" id="331763at2759"/>
<evidence type="ECO:0000313" key="7">
    <source>
        <dbReference type="Proteomes" id="UP000070089"/>
    </source>
</evidence>
<comment type="caution">
    <text evidence="6">The sequence shown here is derived from an EMBL/GenBank/DDBJ whole genome shotgun (WGS) entry which is preliminary data.</text>
</comment>
<dbReference type="PANTHER" id="PTHR11595:SF21">
    <property type="entry name" value="ELONGATION FACTOR 1-BETA"/>
    <property type="match status" value="1"/>
</dbReference>
<dbReference type="InterPro" id="IPR036219">
    <property type="entry name" value="eEF-1beta-like_sf"/>
</dbReference>
<dbReference type="SMART" id="SM00888">
    <property type="entry name" value="EF1_GNE"/>
    <property type="match status" value="1"/>
</dbReference>
<feature type="domain" description="Translation elongation factor EF1B beta/delta subunit guanine nucleotide exchange" evidence="5">
    <location>
        <begin position="138"/>
        <end position="226"/>
    </location>
</feature>
<keyword evidence="2 6" id="KW-0251">Elongation factor</keyword>
<keyword evidence="3" id="KW-0648">Protein biosynthesis</keyword>
<organism evidence="6 7">
    <name type="scientific">Giardia duodenalis assemblage B</name>
    <dbReference type="NCBI Taxonomy" id="1394984"/>
    <lineage>
        <taxon>Eukaryota</taxon>
        <taxon>Metamonada</taxon>
        <taxon>Diplomonadida</taxon>
        <taxon>Hexamitidae</taxon>
        <taxon>Giardiinae</taxon>
        <taxon>Giardia</taxon>
    </lineage>
</organism>
<dbReference type="GO" id="GO:0003746">
    <property type="term" value="F:translation elongation factor activity"/>
    <property type="evidence" value="ECO:0007669"/>
    <property type="project" value="UniProtKB-KW"/>
</dbReference>
<dbReference type="Gene3D" id="3.30.70.60">
    <property type="match status" value="1"/>
</dbReference>
<dbReference type="Gene3D" id="1.20.1050.130">
    <property type="match status" value="1"/>
</dbReference>
<dbReference type="GO" id="GO:0005853">
    <property type="term" value="C:eukaryotic translation elongation factor 1 complex"/>
    <property type="evidence" value="ECO:0007669"/>
    <property type="project" value="InterPro"/>
</dbReference>
<dbReference type="InterPro" id="IPR014038">
    <property type="entry name" value="EF1B_bsu/dsu_GNE"/>
</dbReference>
<evidence type="ECO:0000259" key="5">
    <source>
        <dbReference type="SMART" id="SM00888"/>
    </source>
</evidence>
<feature type="region of interest" description="Disordered" evidence="4">
    <location>
        <begin position="90"/>
        <end position="132"/>
    </location>
</feature>
<dbReference type="FunFam" id="3.30.70.60:FF:000001">
    <property type="entry name" value="Elongation factor 1-beta 1 like"/>
    <property type="match status" value="1"/>
</dbReference>
<proteinExistence type="inferred from homology"/>
<sequence>MQHLMFKSISPEDLPRLNSHLETRAYLAGFVPSLNDHIMYTHVCTMDVAPEMHHVLRWLSHMKSFSQAERAALPAKGKICDFAPAEEKQEAKEAKKSANADLFGSDSDSDDEETKAEKEKLQASLENKKKPKNAKAEMSMVVLEIKPIDDESDMEYVQNNLTKMVTMDGLNWGESEFQPLCYGLKALVAACTVVDDICSVDDLCEKVVEVFEEQVQSCDVRSFNKLG</sequence>
<evidence type="ECO:0000256" key="2">
    <source>
        <dbReference type="ARBA" id="ARBA00022768"/>
    </source>
</evidence>
<gene>
    <name evidence="6" type="ORF">QR46_4195</name>
</gene>
<dbReference type="InterPro" id="IPR018940">
    <property type="entry name" value="EF-1_beta_acid_region_euk"/>
</dbReference>
<evidence type="ECO:0000256" key="1">
    <source>
        <dbReference type="ARBA" id="ARBA00007411"/>
    </source>
</evidence>
<dbReference type="InterPro" id="IPR036282">
    <property type="entry name" value="Glutathione-S-Trfase_C_sf"/>
</dbReference>
<dbReference type="SUPFAM" id="SSF47616">
    <property type="entry name" value="GST C-terminal domain-like"/>
    <property type="match status" value="1"/>
</dbReference>
<accession>A0A132NPA1</accession>
<dbReference type="EMBL" id="JXTI01000152">
    <property type="protein sequence ID" value="KWX11856.1"/>
    <property type="molecule type" value="Genomic_DNA"/>
</dbReference>
<dbReference type="Pfam" id="PF10587">
    <property type="entry name" value="EF-1_beta_acid"/>
    <property type="match status" value="1"/>
</dbReference>
<dbReference type="CDD" id="cd00292">
    <property type="entry name" value="EF1B"/>
    <property type="match status" value="1"/>
</dbReference>